<dbReference type="Proteomes" id="UP000886595">
    <property type="component" value="Unassembled WGS sequence"/>
</dbReference>
<sequence>MDILPQHVPEILRIKPSVTGVTDSYMWLASKSGVFSAKSGYYAATAAEAYAIVEHQRTFKAIWNRKTSPNLQLFLWKLVQGALALGENMAKRGLMANVECRYCGELETAEHIFLHCSHTRHIWSNTIWSSNFNPANYDSFSAALLASVSGIMLPPWGLAGDIFPWIVWGIWTARNLYIFENRDSTPVEILTKAIRNAREWHQAQASIIPQMWLDLHLTAGRPTAPGDGVF</sequence>
<dbReference type="AlphaFoldDB" id="A0A8X7UBZ8"/>
<dbReference type="OrthoDB" id="1112108at2759"/>
<name>A0A8X7UBZ8_BRACI</name>
<keyword evidence="3" id="KW-1185">Reference proteome</keyword>
<accession>A0A8X7UBZ8</accession>
<dbReference type="InterPro" id="IPR026960">
    <property type="entry name" value="RVT-Znf"/>
</dbReference>
<evidence type="ECO:0000313" key="2">
    <source>
        <dbReference type="EMBL" id="KAG2274080.1"/>
    </source>
</evidence>
<dbReference type="EMBL" id="JAAMPC010000012">
    <property type="protein sequence ID" value="KAG2274080.1"/>
    <property type="molecule type" value="Genomic_DNA"/>
</dbReference>
<comment type="caution">
    <text evidence="2">The sequence shown here is derived from an EMBL/GenBank/DDBJ whole genome shotgun (WGS) entry which is preliminary data.</text>
</comment>
<protein>
    <recommendedName>
        <fullName evidence="1">Reverse transcriptase zinc-binding domain-containing protein</fullName>
    </recommendedName>
</protein>
<evidence type="ECO:0000259" key="1">
    <source>
        <dbReference type="Pfam" id="PF13966"/>
    </source>
</evidence>
<feature type="domain" description="Reverse transcriptase zinc-binding" evidence="1">
    <location>
        <begin position="35"/>
        <end position="123"/>
    </location>
</feature>
<gene>
    <name evidence="2" type="ORF">Bca52824_056635</name>
</gene>
<proteinExistence type="predicted"/>
<evidence type="ECO:0000313" key="3">
    <source>
        <dbReference type="Proteomes" id="UP000886595"/>
    </source>
</evidence>
<reference evidence="2 3" key="1">
    <citation type="submission" date="2020-02" db="EMBL/GenBank/DDBJ databases">
        <authorList>
            <person name="Ma Q."/>
            <person name="Huang Y."/>
            <person name="Song X."/>
            <person name="Pei D."/>
        </authorList>
    </citation>
    <scope>NUCLEOTIDE SEQUENCE [LARGE SCALE GENOMIC DNA]</scope>
    <source>
        <strain evidence="2">Sxm20200214</strain>
        <tissue evidence="2">Leaf</tissue>
    </source>
</reference>
<dbReference type="Pfam" id="PF13966">
    <property type="entry name" value="zf-RVT"/>
    <property type="match status" value="1"/>
</dbReference>
<organism evidence="2 3">
    <name type="scientific">Brassica carinata</name>
    <name type="common">Ethiopian mustard</name>
    <name type="synonym">Abyssinian cabbage</name>
    <dbReference type="NCBI Taxonomy" id="52824"/>
    <lineage>
        <taxon>Eukaryota</taxon>
        <taxon>Viridiplantae</taxon>
        <taxon>Streptophyta</taxon>
        <taxon>Embryophyta</taxon>
        <taxon>Tracheophyta</taxon>
        <taxon>Spermatophyta</taxon>
        <taxon>Magnoliopsida</taxon>
        <taxon>eudicotyledons</taxon>
        <taxon>Gunneridae</taxon>
        <taxon>Pentapetalae</taxon>
        <taxon>rosids</taxon>
        <taxon>malvids</taxon>
        <taxon>Brassicales</taxon>
        <taxon>Brassicaceae</taxon>
        <taxon>Brassiceae</taxon>
        <taxon>Brassica</taxon>
    </lineage>
</organism>